<feature type="region of interest" description="Disordered" evidence="1">
    <location>
        <begin position="361"/>
        <end position="383"/>
    </location>
</feature>
<proteinExistence type="predicted"/>
<evidence type="ECO:0000313" key="2">
    <source>
        <dbReference type="EMBL" id="TWU70401.1"/>
    </source>
</evidence>
<organism evidence="2 3">
    <name type="scientific">Metarhizium rileyi (strain RCEF 4871)</name>
    <name type="common">Nomuraea rileyi</name>
    <dbReference type="NCBI Taxonomy" id="1649241"/>
    <lineage>
        <taxon>Eukaryota</taxon>
        <taxon>Fungi</taxon>
        <taxon>Dikarya</taxon>
        <taxon>Ascomycota</taxon>
        <taxon>Pezizomycotina</taxon>
        <taxon>Sordariomycetes</taxon>
        <taxon>Hypocreomycetidae</taxon>
        <taxon>Hypocreales</taxon>
        <taxon>Clavicipitaceae</taxon>
        <taxon>Metarhizium</taxon>
    </lineage>
</organism>
<reference evidence="3" key="1">
    <citation type="submission" date="2018-12" db="EMBL/GenBank/DDBJ databases">
        <title>The complete genome of Metarhizium rileyi, a key fungal pathogen of Lepidoptera.</title>
        <authorList>
            <person name="Binneck E."/>
            <person name="Lastra C.C.L."/>
            <person name="Sosa-Gomez D.R."/>
        </authorList>
    </citation>
    <scope>NUCLEOTIDE SEQUENCE [LARGE SCALE GENOMIC DNA]</scope>
    <source>
        <strain evidence="3">Cep018-CH2</strain>
    </source>
</reference>
<dbReference type="AlphaFoldDB" id="A0A5C6G2A7"/>
<dbReference type="Proteomes" id="UP000317257">
    <property type="component" value="Unassembled WGS sequence"/>
</dbReference>
<evidence type="ECO:0000313" key="3">
    <source>
        <dbReference type="Proteomes" id="UP000317257"/>
    </source>
</evidence>
<name>A0A5C6G2A7_METRR</name>
<feature type="compositionally biased region" description="Polar residues" evidence="1">
    <location>
        <begin position="287"/>
        <end position="296"/>
    </location>
</feature>
<feature type="region of interest" description="Disordered" evidence="1">
    <location>
        <begin position="191"/>
        <end position="214"/>
    </location>
</feature>
<comment type="caution">
    <text evidence="2">The sequence shown here is derived from an EMBL/GenBank/DDBJ whole genome shotgun (WGS) entry which is preliminary data.</text>
</comment>
<feature type="compositionally biased region" description="Polar residues" evidence="1">
    <location>
        <begin position="361"/>
        <end position="382"/>
    </location>
</feature>
<evidence type="ECO:0000256" key="1">
    <source>
        <dbReference type="SAM" id="MobiDB-lite"/>
    </source>
</evidence>
<feature type="region of interest" description="Disordered" evidence="1">
    <location>
        <begin position="1"/>
        <end position="38"/>
    </location>
</feature>
<gene>
    <name evidence="2" type="ORF">ED733_000086</name>
</gene>
<accession>A0A5C6G2A7</accession>
<evidence type="ECO:0008006" key="4">
    <source>
        <dbReference type="Google" id="ProtNLM"/>
    </source>
</evidence>
<sequence length="419" mass="46120">MSPHIVSRTRRTESARKRRTTGAAFESLQVASSGQRSQEIRQIRLNKLPQLIGEAILDSAKTKLPVTTIYERLSEMEPERYQPTKTSWKGNDNPSLGKCWRIREGEESIFLNVRSTKNAASRHKYVIPSQSEISSPTTVPTQEPTQSPLALCGPNLSASEVASSKPEYVSLKMISPNLDVVAQGNDLSLALRSSNERNRSSPSTGRNSLRMDSQFRYHRDVSTIVGPSELQTHLKRLSSPAGPPRGRAEEEIARSLDSGPQKVSAHPITACGLKSSSSPRQPREPQTKTQFTQVERNTADDPGFRWPVFHVFQDHTLMDDPLRLDFESMVPSSSGKPSFKQVPLEETPTTIALSDITNSAAKEPAVSTSPIKAKAYSQSHPETPSKVFAKLDSSFELSPCRGSFSGDFSGVLSHSGYND</sequence>
<feature type="region of interest" description="Disordered" evidence="1">
    <location>
        <begin position="226"/>
        <end position="299"/>
    </location>
</feature>
<protein>
    <recommendedName>
        <fullName evidence="4">Fork-head domain-containing protein</fullName>
    </recommendedName>
</protein>
<dbReference type="EMBL" id="SBHS01000114">
    <property type="protein sequence ID" value="TWU70401.1"/>
    <property type="molecule type" value="Genomic_DNA"/>
</dbReference>